<dbReference type="Pfam" id="PF03466">
    <property type="entry name" value="LysR_substrate"/>
    <property type="match status" value="1"/>
</dbReference>
<dbReference type="EMBL" id="PKOZ01000001">
    <property type="protein sequence ID" value="PQD97130.1"/>
    <property type="molecule type" value="Genomic_DNA"/>
</dbReference>
<dbReference type="InterPro" id="IPR050950">
    <property type="entry name" value="HTH-type_LysR_regulators"/>
</dbReference>
<dbReference type="AlphaFoldDB" id="A0A2S7N5A9"/>
<dbReference type="GO" id="GO:0005829">
    <property type="term" value="C:cytosol"/>
    <property type="evidence" value="ECO:0007669"/>
    <property type="project" value="TreeGrafter"/>
</dbReference>
<proteinExistence type="inferred from homology"/>
<dbReference type="SUPFAM" id="SSF53850">
    <property type="entry name" value="Periplasmic binding protein-like II"/>
    <property type="match status" value="1"/>
</dbReference>
<dbReference type="InterPro" id="IPR000847">
    <property type="entry name" value="LysR_HTH_N"/>
</dbReference>
<dbReference type="CDD" id="cd05466">
    <property type="entry name" value="PBP2_LTTR_substrate"/>
    <property type="match status" value="1"/>
</dbReference>
<evidence type="ECO:0000256" key="4">
    <source>
        <dbReference type="ARBA" id="ARBA00023163"/>
    </source>
</evidence>
<keyword evidence="7" id="KW-1185">Reference proteome</keyword>
<dbReference type="PRINTS" id="PR00039">
    <property type="entry name" value="HTHLYSR"/>
</dbReference>
<organism evidence="6 7">
    <name type="scientific">Pradoshia eiseniae</name>
    <dbReference type="NCBI Taxonomy" id="2064768"/>
    <lineage>
        <taxon>Bacteria</taxon>
        <taxon>Bacillati</taxon>
        <taxon>Bacillota</taxon>
        <taxon>Bacilli</taxon>
        <taxon>Bacillales</taxon>
        <taxon>Bacillaceae</taxon>
        <taxon>Pradoshia</taxon>
    </lineage>
</organism>
<comment type="similarity">
    <text evidence="1">Belongs to the LysR transcriptional regulatory family.</text>
</comment>
<evidence type="ECO:0000313" key="7">
    <source>
        <dbReference type="Proteomes" id="UP000239663"/>
    </source>
</evidence>
<dbReference type="InterPro" id="IPR005119">
    <property type="entry name" value="LysR_subst-bd"/>
</dbReference>
<dbReference type="Pfam" id="PF00126">
    <property type="entry name" value="HTH_1"/>
    <property type="match status" value="1"/>
</dbReference>
<dbReference type="PANTHER" id="PTHR30419:SF28">
    <property type="entry name" value="HTH-TYPE TRANSCRIPTIONAL REGULATOR BSDA"/>
    <property type="match status" value="1"/>
</dbReference>
<evidence type="ECO:0000256" key="1">
    <source>
        <dbReference type="ARBA" id="ARBA00009437"/>
    </source>
</evidence>
<comment type="caution">
    <text evidence="6">The sequence shown here is derived from an EMBL/GenBank/DDBJ whole genome shotgun (WGS) entry which is preliminary data.</text>
</comment>
<dbReference type="InterPro" id="IPR036390">
    <property type="entry name" value="WH_DNA-bd_sf"/>
</dbReference>
<dbReference type="GO" id="GO:0003677">
    <property type="term" value="F:DNA binding"/>
    <property type="evidence" value="ECO:0007669"/>
    <property type="project" value="UniProtKB-KW"/>
</dbReference>
<name>A0A2S7N5A9_9BACI</name>
<dbReference type="Gene3D" id="3.40.190.290">
    <property type="match status" value="1"/>
</dbReference>
<evidence type="ECO:0000256" key="2">
    <source>
        <dbReference type="ARBA" id="ARBA00023015"/>
    </source>
</evidence>
<accession>A0A2S7N5A9</accession>
<evidence type="ECO:0000256" key="3">
    <source>
        <dbReference type="ARBA" id="ARBA00023125"/>
    </source>
</evidence>
<dbReference type="OrthoDB" id="63123at2"/>
<gene>
    <name evidence="6" type="ORF">CYL18_04455</name>
</gene>
<evidence type="ECO:0000259" key="5">
    <source>
        <dbReference type="PROSITE" id="PS50931"/>
    </source>
</evidence>
<keyword evidence="4" id="KW-0804">Transcription</keyword>
<reference evidence="6 7" key="1">
    <citation type="submission" date="2017-12" db="EMBL/GenBank/DDBJ databases">
        <title>Taxonomic description and draft genome of Pradoshia cofamensis Gen. nov., sp. nov., a thermotolerant bacillale isolated from anterior gut of earthworm Eisenia fetida.</title>
        <authorList>
            <person name="Saha T."/>
            <person name="Chakraborty R."/>
        </authorList>
    </citation>
    <scope>NUCLEOTIDE SEQUENCE [LARGE SCALE GENOMIC DNA]</scope>
    <source>
        <strain evidence="6 7">EAG3</strain>
    </source>
</reference>
<protein>
    <recommendedName>
        <fullName evidence="5">HTH lysR-type domain-containing protein</fullName>
    </recommendedName>
</protein>
<keyword evidence="3" id="KW-0238">DNA-binding</keyword>
<dbReference type="SUPFAM" id="SSF46785">
    <property type="entry name" value="Winged helix' DNA-binding domain"/>
    <property type="match status" value="1"/>
</dbReference>
<dbReference type="PANTHER" id="PTHR30419">
    <property type="entry name" value="HTH-TYPE TRANSCRIPTIONAL REGULATOR YBHD"/>
    <property type="match status" value="1"/>
</dbReference>
<dbReference type="FunFam" id="1.10.10.10:FF:000001">
    <property type="entry name" value="LysR family transcriptional regulator"/>
    <property type="match status" value="1"/>
</dbReference>
<dbReference type="RefSeq" id="WP_104848225.1">
    <property type="nucleotide sequence ID" value="NZ_PKOZ01000001.1"/>
</dbReference>
<dbReference type="GO" id="GO:0003700">
    <property type="term" value="F:DNA-binding transcription factor activity"/>
    <property type="evidence" value="ECO:0007669"/>
    <property type="project" value="InterPro"/>
</dbReference>
<sequence length="298" mass="34073">MSIQKYAIFREVVDTGSFSLAGERLGISQSAVSHSVTSLEKEYKVKLLARSRSGIQLTDSGQRILQYIEKILYLEEKMNQELAEIRGLELGSLTIGTVTPLTSEWLPGILMRFHEQYPSIHVNIREGTSQEIADWVENGEADIGFAYSIKDRRRIDRLLLAHEPFFLLVQEENREKDIFRLMKEMPFIMPKSYKDIIQQQKAFKPNVLLELSDERAITELVKNGLGISILPRMCLHDLPEGIYTVPISPELIQLPVHIVSLMFSAMSPAAEKMSATISLWLNENYNNIMLTREKLTMD</sequence>
<keyword evidence="2" id="KW-0805">Transcription regulation</keyword>
<dbReference type="InterPro" id="IPR036388">
    <property type="entry name" value="WH-like_DNA-bd_sf"/>
</dbReference>
<dbReference type="Proteomes" id="UP000239663">
    <property type="component" value="Unassembled WGS sequence"/>
</dbReference>
<feature type="domain" description="HTH lysR-type" evidence="5">
    <location>
        <begin position="1"/>
        <end position="58"/>
    </location>
</feature>
<dbReference type="PROSITE" id="PS50931">
    <property type="entry name" value="HTH_LYSR"/>
    <property type="match status" value="1"/>
</dbReference>
<dbReference type="Gene3D" id="1.10.10.10">
    <property type="entry name" value="Winged helix-like DNA-binding domain superfamily/Winged helix DNA-binding domain"/>
    <property type="match status" value="1"/>
</dbReference>
<evidence type="ECO:0000313" key="6">
    <source>
        <dbReference type="EMBL" id="PQD97130.1"/>
    </source>
</evidence>